<dbReference type="RefSeq" id="WP_090150501.1">
    <property type="nucleotide sequence ID" value="NZ_FNAN01000007.1"/>
</dbReference>
<evidence type="ECO:0000256" key="3">
    <source>
        <dbReference type="ARBA" id="ARBA00022801"/>
    </source>
</evidence>
<dbReference type="Gene3D" id="3.40.50.1820">
    <property type="entry name" value="alpha/beta hydrolase"/>
    <property type="match status" value="1"/>
</dbReference>
<evidence type="ECO:0000259" key="4">
    <source>
        <dbReference type="Pfam" id="PF06441"/>
    </source>
</evidence>
<gene>
    <name evidence="5" type="ORF">SAMN04487996_107248</name>
</gene>
<dbReference type="AlphaFoldDB" id="A0A1G7GGN3"/>
<name>A0A1G7GGN3_9BACT</name>
<accession>A0A1G7GGN3</accession>
<dbReference type="SUPFAM" id="SSF53474">
    <property type="entry name" value="alpha/beta-Hydrolases"/>
    <property type="match status" value="1"/>
</dbReference>
<dbReference type="InterPro" id="IPR016292">
    <property type="entry name" value="Epoxide_hydrolase"/>
</dbReference>
<dbReference type="PIRSF" id="PIRSF001112">
    <property type="entry name" value="Epoxide_hydrolase"/>
    <property type="match status" value="1"/>
</dbReference>
<dbReference type="PANTHER" id="PTHR21661:SF35">
    <property type="entry name" value="EPOXIDE HYDROLASE"/>
    <property type="match status" value="1"/>
</dbReference>
<dbReference type="Pfam" id="PF06441">
    <property type="entry name" value="EHN"/>
    <property type="match status" value="1"/>
</dbReference>
<evidence type="ECO:0000313" key="6">
    <source>
        <dbReference type="Proteomes" id="UP000198748"/>
    </source>
</evidence>
<dbReference type="STRING" id="659014.SAMN04487996_107248"/>
<dbReference type="OrthoDB" id="9780765at2"/>
<evidence type="ECO:0000256" key="1">
    <source>
        <dbReference type="ARBA" id="ARBA00010088"/>
    </source>
</evidence>
<evidence type="ECO:0000313" key="5">
    <source>
        <dbReference type="EMBL" id="SDE87290.1"/>
    </source>
</evidence>
<keyword evidence="6" id="KW-1185">Reference proteome</keyword>
<dbReference type="PANTHER" id="PTHR21661">
    <property type="entry name" value="EPOXIDE HYDROLASE 1-RELATED"/>
    <property type="match status" value="1"/>
</dbReference>
<dbReference type="InterPro" id="IPR029058">
    <property type="entry name" value="AB_hydrolase_fold"/>
</dbReference>
<comment type="similarity">
    <text evidence="1">Belongs to the peptidase S33 family.</text>
</comment>
<protein>
    <submittedName>
        <fullName evidence="5">Pimeloyl-ACP methyl ester carboxylesterase</fullName>
    </submittedName>
</protein>
<evidence type="ECO:0000256" key="2">
    <source>
        <dbReference type="ARBA" id="ARBA00022797"/>
    </source>
</evidence>
<feature type="domain" description="Epoxide hydrolase N-terminal" evidence="4">
    <location>
        <begin position="1"/>
        <end position="106"/>
    </location>
</feature>
<keyword evidence="2" id="KW-0058">Aromatic hydrocarbons catabolism</keyword>
<reference evidence="6" key="1">
    <citation type="submission" date="2016-10" db="EMBL/GenBank/DDBJ databases">
        <authorList>
            <person name="Varghese N."/>
            <person name="Submissions S."/>
        </authorList>
    </citation>
    <scope>NUCLEOTIDE SEQUENCE [LARGE SCALE GENOMIC DNA]</scope>
    <source>
        <strain evidence="6">DSM 25329</strain>
    </source>
</reference>
<proteinExistence type="inferred from homology"/>
<dbReference type="PRINTS" id="PR00412">
    <property type="entry name" value="EPOXHYDRLASE"/>
</dbReference>
<sequence>MQPFKIQIPDSEIDYLKQKLTLARWAAPASQHGWEKGVPVDYLKKTADYWLNEFDWKKQEAALNQYPHFITEIEGQNIHYVHVKSPAPNAVPLMLIHGWPGSFADFTQVIGPLTTPQELGQLAFDLVIPSIPGFGFSVPVIEKGYNMFKIASTFATLMGRLGYERYAVHGGDMGAGIAGIMSGTAAYNLIGTHINSDFFAVAGLGMFPSDDSFFTDEEKAGLERMRQYKKDGTAYLEIQATRPATIGAALSDSPVAQLAWMVEKYKEWTDASKALPEDALGMDQMLTNVSLYWFNQLGASSAAILSENMSMAFDWGGDGSQEASQWTPPKVPSAMACFGKKEDESLLKKLTSFMGEPDKWAFYESGCHFPAMEVPDLLVEDLRQFFSGLRDNQ</sequence>
<dbReference type="GO" id="GO:0004301">
    <property type="term" value="F:epoxide hydrolase activity"/>
    <property type="evidence" value="ECO:0007669"/>
    <property type="project" value="TreeGrafter"/>
</dbReference>
<dbReference type="GO" id="GO:0097176">
    <property type="term" value="P:epoxide metabolic process"/>
    <property type="evidence" value="ECO:0007669"/>
    <property type="project" value="TreeGrafter"/>
</dbReference>
<organism evidence="5 6">
    <name type="scientific">Dyadobacter soli</name>
    <dbReference type="NCBI Taxonomy" id="659014"/>
    <lineage>
        <taxon>Bacteria</taxon>
        <taxon>Pseudomonadati</taxon>
        <taxon>Bacteroidota</taxon>
        <taxon>Cytophagia</taxon>
        <taxon>Cytophagales</taxon>
        <taxon>Spirosomataceae</taxon>
        <taxon>Dyadobacter</taxon>
    </lineage>
</organism>
<keyword evidence="3" id="KW-0378">Hydrolase</keyword>
<dbReference type="InterPro" id="IPR000639">
    <property type="entry name" value="Epox_hydrolase-like"/>
</dbReference>
<dbReference type="EMBL" id="FNAN01000007">
    <property type="protein sequence ID" value="SDE87290.1"/>
    <property type="molecule type" value="Genomic_DNA"/>
</dbReference>
<dbReference type="Proteomes" id="UP000198748">
    <property type="component" value="Unassembled WGS sequence"/>
</dbReference>
<dbReference type="InterPro" id="IPR010497">
    <property type="entry name" value="Epoxide_hydro_N"/>
</dbReference>